<reference evidence="1" key="2">
    <citation type="submission" date="2020-05" db="UniProtKB">
        <authorList>
            <consortium name="EnsemblMetazoa"/>
        </authorList>
    </citation>
    <scope>IDENTIFICATION</scope>
    <source>
        <strain evidence="1">LVP_AGWG</strain>
    </source>
</reference>
<keyword evidence="2" id="KW-1185">Reference proteome</keyword>
<dbReference type="EnsemblMetazoa" id="AAEL026493-RA">
    <property type="protein sequence ID" value="AAEL026493-PA"/>
    <property type="gene ID" value="AAEL026493"/>
</dbReference>
<evidence type="ECO:0000313" key="1">
    <source>
        <dbReference type="EnsemblMetazoa" id="AAEL026493-PA"/>
    </source>
</evidence>
<proteinExistence type="predicted"/>
<evidence type="ECO:0000313" key="2">
    <source>
        <dbReference type="Proteomes" id="UP000008820"/>
    </source>
</evidence>
<name>A0A6I8U9D5_AEDAE</name>
<dbReference type="InParanoid" id="A0A6I8U9D5"/>
<dbReference type="Proteomes" id="UP000008820">
    <property type="component" value="Chromosome 2"/>
</dbReference>
<accession>A0A6I8U9D5</accession>
<dbReference type="OrthoDB" id="244495at2759"/>
<gene>
    <name evidence="1" type="primary">110676915</name>
</gene>
<dbReference type="AlphaFoldDB" id="A0A6I8U9D5"/>
<organism evidence="1 2">
    <name type="scientific">Aedes aegypti</name>
    <name type="common">Yellowfever mosquito</name>
    <name type="synonym">Culex aegypti</name>
    <dbReference type="NCBI Taxonomy" id="7159"/>
    <lineage>
        <taxon>Eukaryota</taxon>
        <taxon>Metazoa</taxon>
        <taxon>Ecdysozoa</taxon>
        <taxon>Arthropoda</taxon>
        <taxon>Hexapoda</taxon>
        <taxon>Insecta</taxon>
        <taxon>Pterygota</taxon>
        <taxon>Neoptera</taxon>
        <taxon>Endopterygota</taxon>
        <taxon>Diptera</taxon>
        <taxon>Nematocera</taxon>
        <taxon>Culicoidea</taxon>
        <taxon>Culicidae</taxon>
        <taxon>Culicinae</taxon>
        <taxon>Aedini</taxon>
        <taxon>Aedes</taxon>
        <taxon>Stegomyia</taxon>
    </lineage>
</organism>
<reference evidence="1 2" key="1">
    <citation type="submission" date="2017-06" db="EMBL/GenBank/DDBJ databases">
        <title>Aedes aegypti genome working group (AGWG) sequencing and assembly.</title>
        <authorList>
            <consortium name="Aedes aegypti Genome Working Group (AGWG)"/>
            <person name="Matthews B.J."/>
        </authorList>
    </citation>
    <scope>NUCLEOTIDE SEQUENCE [LARGE SCALE GENOMIC DNA]</scope>
    <source>
        <strain evidence="1 2">LVP_AGWG</strain>
    </source>
</reference>
<protein>
    <submittedName>
        <fullName evidence="1">Uncharacterized protein</fullName>
    </submittedName>
</protein>
<sequence>MIEPEQPSINITDNNKVIDHEEFLNRIKKTLYYGSSTVKCTKISRPLADYAADIFSESHRGHSLSRLNFVTVGNLTVTPCSLILAMIYLDRLNVVDPAYARRITPSELFIVSMVSTQFRIRDEWVDLEPCD</sequence>